<evidence type="ECO:0000313" key="1">
    <source>
        <dbReference type="EMBL" id="OHU88902.1"/>
    </source>
</evidence>
<organism evidence="1 2">
    <name type="scientific">Pseudoalteromonas amylolytica</name>
    <dbReference type="NCBI Taxonomy" id="1859457"/>
    <lineage>
        <taxon>Bacteria</taxon>
        <taxon>Pseudomonadati</taxon>
        <taxon>Pseudomonadota</taxon>
        <taxon>Gammaproteobacteria</taxon>
        <taxon>Alteromonadales</taxon>
        <taxon>Pseudoalteromonadaceae</taxon>
        <taxon>Pseudoalteromonas</taxon>
    </lineage>
</organism>
<proteinExistence type="predicted"/>
<dbReference type="Pfam" id="PF03846">
    <property type="entry name" value="SulA"/>
    <property type="match status" value="1"/>
</dbReference>
<evidence type="ECO:0008006" key="3">
    <source>
        <dbReference type="Google" id="ProtNLM"/>
    </source>
</evidence>
<comment type="caution">
    <text evidence="1">The sequence shown here is derived from an EMBL/GenBank/DDBJ whole genome shotgun (WGS) entry which is preliminary data.</text>
</comment>
<dbReference type="AlphaFoldDB" id="A0A1S1MM98"/>
<dbReference type="RefSeq" id="WP_070986815.1">
    <property type="nucleotide sequence ID" value="NZ_MKJU01000030.1"/>
</dbReference>
<name>A0A1S1MM98_9GAMM</name>
<dbReference type="InterPro" id="IPR027417">
    <property type="entry name" value="P-loop_NTPase"/>
</dbReference>
<gene>
    <name evidence="1" type="ORF">BET10_18995</name>
</gene>
<dbReference type="EMBL" id="MKJU01000030">
    <property type="protein sequence ID" value="OHU88902.1"/>
    <property type="molecule type" value="Genomic_DNA"/>
</dbReference>
<accession>A0A1S1MM98</accession>
<dbReference type="InterPro" id="IPR004596">
    <property type="entry name" value="Cell_div_suppressor_SulA"/>
</dbReference>
<protein>
    <recommendedName>
        <fullName evidence="3">Cell division inhibitor SulA</fullName>
    </recommendedName>
</protein>
<dbReference type="GO" id="GO:0009432">
    <property type="term" value="P:SOS response"/>
    <property type="evidence" value="ECO:0007669"/>
    <property type="project" value="InterPro"/>
</dbReference>
<dbReference type="SUPFAM" id="SSF52540">
    <property type="entry name" value="P-loop containing nucleoside triphosphate hydrolases"/>
    <property type="match status" value="1"/>
</dbReference>
<evidence type="ECO:0000313" key="2">
    <source>
        <dbReference type="Proteomes" id="UP000179786"/>
    </source>
</evidence>
<dbReference type="OrthoDB" id="6310227at2"/>
<dbReference type="Gene3D" id="3.40.50.300">
    <property type="entry name" value="P-loop containing nucleotide triphosphate hydrolases"/>
    <property type="match status" value="1"/>
</dbReference>
<sequence>MLQTSSVLEITSGLPKSPVSNVHHVTTEDDICASLALLKIVHQCNQKQGWTLLIAPDNVPNKAMIDSCSIDTNKLLVIRRKHIVDLSYVLSSALNNGNFAAVITWTDVLSANELSRMNLPNTNTEIFCFSHTKQPEKCTMPAFMS</sequence>
<dbReference type="GO" id="GO:0051782">
    <property type="term" value="P:negative regulation of cell division"/>
    <property type="evidence" value="ECO:0007669"/>
    <property type="project" value="InterPro"/>
</dbReference>
<dbReference type="STRING" id="1859457.BET10_18995"/>
<dbReference type="Proteomes" id="UP000179786">
    <property type="component" value="Unassembled WGS sequence"/>
</dbReference>
<keyword evidence="2" id="KW-1185">Reference proteome</keyword>
<reference evidence="1 2" key="1">
    <citation type="submission" date="2016-09" db="EMBL/GenBank/DDBJ databases">
        <title>Pseudoalteromonas amylolytica sp. nov., isolated from the surface seawater.</title>
        <authorList>
            <person name="Wu Y.-H."/>
            <person name="Cheng H."/>
            <person name="Jin X.-B."/>
            <person name="Wang C.-S."/>
            <person name="Xu X.-W."/>
        </authorList>
    </citation>
    <scope>NUCLEOTIDE SEQUENCE [LARGE SCALE GENOMIC DNA]</scope>
    <source>
        <strain evidence="1 2">JW1</strain>
    </source>
</reference>